<evidence type="ECO:0000313" key="15">
    <source>
        <dbReference type="EMBL" id="KRM90697.1"/>
    </source>
</evidence>
<feature type="binding site" evidence="10 14">
    <location>
        <begin position="140"/>
        <end position="143"/>
    </location>
    <ligand>
        <name>substrate</name>
    </ligand>
</feature>
<dbReference type="InterPro" id="IPR026019">
    <property type="entry name" value="Ribul_P_3_epim"/>
</dbReference>
<dbReference type="OrthoDB" id="1645589at2"/>
<feature type="binding site" evidence="10 14">
    <location>
        <position position="6"/>
    </location>
    <ligand>
        <name>substrate</name>
    </ligand>
</feature>
<dbReference type="HAMAP" id="MF_02227">
    <property type="entry name" value="RPE"/>
    <property type="match status" value="1"/>
</dbReference>
<feature type="binding site" evidence="14">
    <location>
        <position position="175"/>
    </location>
    <ligand>
        <name>substrate</name>
    </ligand>
</feature>
<feature type="binding site" evidence="10">
    <location>
        <begin position="173"/>
        <end position="175"/>
    </location>
    <ligand>
        <name>substrate</name>
    </ligand>
</feature>
<keyword evidence="10 11" id="KW-0119">Carbohydrate metabolism</keyword>
<dbReference type="NCBIfam" id="TIGR01163">
    <property type="entry name" value="rpe"/>
    <property type="match status" value="1"/>
</dbReference>
<dbReference type="STRING" id="1423729.FC80_GL000687"/>
<evidence type="ECO:0000256" key="1">
    <source>
        <dbReference type="ARBA" id="ARBA00001782"/>
    </source>
</evidence>
<keyword evidence="8 10" id="KW-0479">Metal-binding</keyword>
<comment type="pathway">
    <text evidence="10">Carbohydrate degradation.</text>
</comment>
<dbReference type="InterPro" id="IPR000056">
    <property type="entry name" value="Ribul_P_3_epim-like"/>
</dbReference>
<feature type="binding site" evidence="10 13">
    <location>
        <position position="64"/>
    </location>
    <ligand>
        <name>a divalent metal cation</name>
        <dbReference type="ChEBI" id="CHEBI:60240"/>
    </ligand>
</feature>
<dbReference type="RefSeq" id="WP_057828923.1">
    <property type="nucleotide sequence ID" value="NZ_AYZE01000014.1"/>
</dbReference>
<dbReference type="PROSITE" id="PS01086">
    <property type="entry name" value="RIBUL_P_3_EPIMER_2"/>
    <property type="match status" value="1"/>
</dbReference>
<comment type="cofactor">
    <cofactor evidence="5">
        <name>Fe(2+)</name>
        <dbReference type="ChEBI" id="CHEBI:29033"/>
    </cofactor>
</comment>
<dbReference type="CDD" id="cd00429">
    <property type="entry name" value="RPE"/>
    <property type="match status" value="1"/>
</dbReference>
<dbReference type="FunFam" id="3.20.20.70:FF:000004">
    <property type="entry name" value="Ribulose-phosphate 3-epimerase"/>
    <property type="match status" value="1"/>
</dbReference>
<dbReference type="Gene3D" id="3.20.20.70">
    <property type="entry name" value="Aldolase class I"/>
    <property type="match status" value="1"/>
</dbReference>
<feature type="active site" description="Proton acceptor" evidence="10 12">
    <location>
        <position position="33"/>
    </location>
</feature>
<comment type="caution">
    <text evidence="15">The sequence shown here is derived from an EMBL/GenBank/DDBJ whole genome shotgun (WGS) entry which is preliminary data.</text>
</comment>
<comment type="cofactor">
    <cofactor evidence="10 13">
        <name>a divalent metal cation</name>
        <dbReference type="ChEBI" id="CHEBI:60240"/>
    </cofactor>
    <text evidence="10 13">Binds 1 divalent metal cation per subunit.</text>
</comment>
<comment type="cofactor">
    <cofactor evidence="4">
        <name>Zn(2+)</name>
        <dbReference type="ChEBI" id="CHEBI:29105"/>
    </cofactor>
</comment>
<comment type="cofactor">
    <cofactor evidence="2">
        <name>Mn(2+)</name>
        <dbReference type="ChEBI" id="CHEBI:29035"/>
    </cofactor>
</comment>
<dbReference type="PIRSF" id="PIRSF001461">
    <property type="entry name" value="RPE"/>
    <property type="match status" value="1"/>
</dbReference>
<evidence type="ECO:0000256" key="8">
    <source>
        <dbReference type="ARBA" id="ARBA00022723"/>
    </source>
</evidence>
<feature type="binding site" evidence="10 13">
    <location>
        <position position="173"/>
    </location>
    <ligand>
        <name>a divalent metal cation</name>
        <dbReference type="ChEBI" id="CHEBI:60240"/>
    </ligand>
</feature>
<keyword evidence="13" id="KW-0170">Cobalt</keyword>
<comment type="function">
    <text evidence="10">Catalyzes the reversible epimerization of D-ribulose 5-phosphate to D-xylulose 5-phosphate.</text>
</comment>
<dbReference type="Proteomes" id="UP000051131">
    <property type="component" value="Unassembled WGS sequence"/>
</dbReference>
<feature type="active site" description="Proton donor" evidence="10 12">
    <location>
        <position position="173"/>
    </location>
</feature>
<proteinExistence type="inferred from homology"/>
<dbReference type="PROSITE" id="PS01085">
    <property type="entry name" value="RIBUL_P_3_EPIMER_1"/>
    <property type="match status" value="1"/>
</dbReference>
<evidence type="ECO:0000256" key="9">
    <source>
        <dbReference type="ARBA" id="ARBA00023235"/>
    </source>
</evidence>
<feature type="binding site" evidence="10 13">
    <location>
        <position position="31"/>
    </location>
    <ligand>
        <name>a divalent metal cation</name>
        <dbReference type="ChEBI" id="CHEBI:60240"/>
    </ligand>
</feature>
<dbReference type="GO" id="GO:0019323">
    <property type="term" value="P:pentose catabolic process"/>
    <property type="evidence" value="ECO:0007669"/>
    <property type="project" value="UniProtKB-UniRule"/>
</dbReference>
<evidence type="ECO:0000313" key="16">
    <source>
        <dbReference type="Proteomes" id="UP000051131"/>
    </source>
</evidence>
<evidence type="ECO:0000256" key="2">
    <source>
        <dbReference type="ARBA" id="ARBA00001936"/>
    </source>
</evidence>
<protein>
    <recommendedName>
        <fullName evidence="7 10">Ribulose-phosphate 3-epimerase</fullName>
        <ecNumber evidence="7 10">5.1.3.1</ecNumber>
    </recommendedName>
</protein>
<evidence type="ECO:0000256" key="10">
    <source>
        <dbReference type="HAMAP-Rule" id="MF_02227"/>
    </source>
</evidence>
<sequence>MKIAPSILSADFANLRKDIEMSEKAGAEYLHIDIMDGHFVPNLSFGEPILKAVRPYSNQIFDCHLMVENPEDYIVPMAEAGADIIGVHYESTPHIYRVLQKIKEVGCKAEVVLNPGTPIEVLTDILAFVDAVLVMTVNPGFGGQKFLPNMIGKIQRLSQVKTEQKLDFEIEVDGGINEQTIQECQKAGATVAVAGSYIFNDSNPMNKIKVLHKVTGD</sequence>
<dbReference type="GO" id="GO:0004750">
    <property type="term" value="F:D-ribulose-phosphate 3-epimerase activity"/>
    <property type="evidence" value="ECO:0007669"/>
    <property type="project" value="UniProtKB-UniRule"/>
</dbReference>
<name>A0A0R2CQU3_9LACO</name>
<evidence type="ECO:0000256" key="12">
    <source>
        <dbReference type="PIRSR" id="PIRSR001461-1"/>
    </source>
</evidence>
<organism evidence="15 16">
    <name type="scientific">Liquorilactobacillus cacaonum DSM 21116</name>
    <dbReference type="NCBI Taxonomy" id="1423729"/>
    <lineage>
        <taxon>Bacteria</taxon>
        <taxon>Bacillati</taxon>
        <taxon>Bacillota</taxon>
        <taxon>Bacilli</taxon>
        <taxon>Lactobacillales</taxon>
        <taxon>Lactobacillaceae</taxon>
        <taxon>Liquorilactobacillus</taxon>
    </lineage>
</organism>
<dbReference type="InterPro" id="IPR013785">
    <property type="entry name" value="Aldolase_TIM"/>
</dbReference>
<dbReference type="PANTHER" id="PTHR11749">
    <property type="entry name" value="RIBULOSE-5-PHOSPHATE-3-EPIMERASE"/>
    <property type="match status" value="1"/>
</dbReference>
<feature type="binding site" evidence="10 13">
    <location>
        <position position="33"/>
    </location>
    <ligand>
        <name>a divalent metal cation</name>
        <dbReference type="ChEBI" id="CHEBI:60240"/>
    </ligand>
</feature>
<evidence type="ECO:0000256" key="5">
    <source>
        <dbReference type="ARBA" id="ARBA00001954"/>
    </source>
</evidence>
<evidence type="ECO:0000256" key="11">
    <source>
        <dbReference type="PIRNR" id="PIRNR001461"/>
    </source>
</evidence>
<comment type="cofactor">
    <cofactor evidence="3">
        <name>Co(2+)</name>
        <dbReference type="ChEBI" id="CHEBI:48828"/>
    </cofactor>
</comment>
<dbReference type="EC" id="5.1.3.1" evidence="7 10"/>
<gene>
    <name evidence="10" type="primary">rpe</name>
    <name evidence="15" type="ORF">FC80_GL000687</name>
</gene>
<dbReference type="GO" id="GO:0005737">
    <property type="term" value="C:cytoplasm"/>
    <property type="evidence" value="ECO:0007669"/>
    <property type="project" value="UniProtKB-ARBA"/>
</dbReference>
<keyword evidence="16" id="KW-1185">Reference proteome</keyword>
<comment type="similarity">
    <text evidence="6 10 11">Belongs to the ribulose-phosphate 3-epimerase family.</text>
</comment>
<dbReference type="PATRIC" id="fig|1423729.3.peg.695"/>
<dbReference type="Pfam" id="PF00834">
    <property type="entry name" value="Ribul_P_3_epim"/>
    <property type="match status" value="1"/>
</dbReference>
<dbReference type="GO" id="GO:0006098">
    <property type="term" value="P:pentose-phosphate shunt"/>
    <property type="evidence" value="ECO:0007669"/>
    <property type="project" value="UniProtKB-UniRule"/>
</dbReference>
<dbReference type="AlphaFoldDB" id="A0A0R2CQU3"/>
<evidence type="ECO:0000256" key="3">
    <source>
        <dbReference type="ARBA" id="ARBA00001941"/>
    </source>
</evidence>
<keyword evidence="13" id="KW-0862">Zinc</keyword>
<keyword evidence="13" id="KW-0464">Manganese</keyword>
<evidence type="ECO:0000256" key="6">
    <source>
        <dbReference type="ARBA" id="ARBA00009541"/>
    </source>
</evidence>
<evidence type="ECO:0000256" key="7">
    <source>
        <dbReference type="ARBA" id="ARBA00013188"/>
    </source>
</evidence>
<feature type="binding site" evidence="10 14">
    <location>
        <begin position="195"/>
        <end position="196"/>
    </location>
    <ligand>
        <name>substrate</name>
    </ligand>
</feature>
<evidence type="ECO:0000256" key="14">
    <source>
        <dbReference type="PIRSR" id="PIRSR001461-3"/>
    </source>
</evidence>
<keyword evidence="9 10" id="KW-0413">Isomerase</keyword>
<dbReference type="InterPro" id="IPR011060">
    <property type="entry name" value="RibuloseP-bd_barrel"/>
</dbReference>
<evidence type="ECO:0000256" key="13">
    <source>
        <dbReference type="PIRSR" id="PIRSR001461-2"/>
    </source>
</evidence>
<evidence type="ECO:0000256" key="4">
    <source>
        <dbReference type="ARBA" id="ARBA00001947"/>
    </source>
</evidence>
<dbReference type="SUPFAM" id="SSF51366">
    <property type="entry name" value="Ribulose-phoshate binding barrel"/>
    <property type="match status" value="1"/>
</dbReference>
<dbReference type="EMBL" id="AYZE01000014">
    <property type="protein sequence ID" value="KRM90697.1"/>
    <property type="molecule type" value="Genomic_DNA"/>
</dbReference>
<accession>A0A0R2CQU3</accession>
<comment type="catalytic activity">
    <reaction evidence="1 10 11">
        <text>D-ribulose 5-phosphate = D-xylulose 5-phosphate</text>
        <dbReference type="Rhea" id="RHEA:13677"/>
        <dbReference type="ChEBI" id="CHEBI:57737"/>
        <dbReference type="ChEBI" id="CHEBI:58121"/>
        <dbReference type="EC" id="5.1.3.1"/>
    </reaction>
</comment>
<dbReference type="GO" id="GO:0046872">
    <property type="term" value="F:metal ion binding"/>
    <property type="evidence" value="ECO:0007669"/>
    <property type="project" value="UniProtKB-UniRule"/>
</dbReference>
<reference evidence="15 16" key="1">
    <citation type="journal article" date="2015" name="Genome Announc.">
        <title>Expanding the biotechnology potential of lactobacilli through comparative genomics of 213 strains and associated genera.</title>
        <authorList>
            <person name="Sun Z."/>
            <person name="Harris H.M."/>
            <person name="McCann A."/>
            <person name="Guo C."/>
            <person name="Argimon S."/>
            <person name="Zhang W."/>
            <person name="Yang X."/>
            <person name="Jeffery I.B."/>
            <person name="Cooney J.C."/>
            <person name="Kagawa T.F."/>
            <person name="Liu W."/>
            <person name="Song Y."/>
            <person name="Salvetti E."/>
            <person name="Wrobel A."/>
            <person name="Rasinkangas P."/>
            <person name="Parkhill J."/>
            <person name="Rea M.C."/>
            <person name="O'Sullivan O."/>
            <person name="Ritari J."/>
            <person name="Douillard F.P."/>
            <person name="Paul Ross R."/>
            <person name="Yang R."/>
            <person name="Briner A.E."/>
            <person name="Felis G.E."/>
            <person name="de Vos W.M."/>
            <person name="Barrangou R."/>
            <person name="Klaenhammer T.R."/>
            <person name="Caufield P.W."/>
            <person name="Cui Y."/>
            <person name="Zhang H."/>
            <person name="O'Toole P.W."/>
        </authorList>
    </citation>
    <scope>NUCLEOTIDE SEQUENCE [LARGE SCALE GENOMIC DNA]</scope>
    <source>
        <strain evidence="15 16">DSM 21116</strain>
    </source>
</reference>
<dbReference type="NCBIfam" id="NF004076">
    <property type="entry name" value="PRK05581.1-4"/>
    <property type="match status" value="1"/>
</dbReference>
<feature type="binding site" evidence="10 14">
    <location>
        <position position="64"/>
    </location>
    <ligand>
        <name>substrate</name>
    </ligand>
</feature>